<dbReference type="GO" id="GO:0061630">
    <property type="term" value="F:ubiquitin protein ligase activity"/>
    <property type="evidence" value="ECO:0007669"/>
    <property type="project" value="UniProtKB-EC"/>
</dbReference>
<evidence type="ECO:0000256" key="7">
    <source>
        <dbReference type="ARBA" id="ARBA00022786"/>
    </source>
</evidence>
<dbReference type="GO" id="GO:0036503">
    <property type="term" value="P:ERAD pathway"/>
    <property type="evidence" value="ECO:0007669"/>
    <property type="project" value="TreeGrafter"/>
</dbReference>
<evidence type="ECO:0000256" key="9">
    <source>
        <dbReference type="ARBA" id="ARBA00023136"/>
    </source>
</evidence>
<reference evidence="12 13" key="1">
    <citation type="submission" date="2023-03" db="EMBL/GenBank/DDBJ databases">
        <title>Genome insight into feeding habits of ladybird beetles.</title>
        <authorList>
            <person name="Li H.-S."/>
            <person name="Huang Y.-H."/>
            <person name="Pang H."/>
        </authorList>
    </citation>
    <scope>NUCLEOTIDE SEQUENCE [LARGE SCALE GENOMIC DNA]</scope>
    <source>
        <strain evidence="12">SYSU_2023b</strain>
        <tissue evidence="12">Whole body</tissue>
    </source>
</reference>
<comment type="pathway">
    <text evidence="3">Protein modification; protein ubiquitination.</text>
</comment>
<feature type="transmembrane region" description="Helical" evidence="10">
    <location>
        <begin position="21"/>
        <end position="48"/>
    </location>
</feature>
<comment type="caution">
    <text evidence="12">The sequence shown here is derived from an EMBL/GenBank/DDBJ whole genome shotgun (WGS) entry which is preliminary data.</text>
</comment>
<keyword evidence="8 10" id="KW-1133">Transmembrane helix</keyword>
<dbReference type="Proteomes" id="UP001431783">
    <property type="component" value="Unassembled WGS sequence"/>
</dbReference>
<dbReference type="Pfam" id="PF23113">
    <property type="entry name" value="MARCHF6_C"/>
    <property type="match status" value="1"/>
</dbReference>
<dbReference type="EMBL" id="JARQZJ010000068">
    <property type="protein sequence ID" value="KAK9881265.1"/>
    <property type="molecule type" value="Genomic_DNA"/>
</dbReference>
<dbReference type="PANTHER" id="PTHR13145">
    <property type="entry name" value="SSM4 PROTEIN"/>
    <property type="match status" value="1"/>
</dbReference>
<name>A0AAW1UJJ4_9CUCU</name>
<keyword evidence="5" id="KW-0808">Transferase</keyword>
<feature type="domain" description="E3 ubiquitin-protein ligase MARCHF6-like C-terminal" evidence="11">
    <location>
        <begin position="116"/>
        <end position="289"/>
    </location>
</feature>
<evidence type="ECO:0000256" key="2">
    <source>
        <dbReference type="ARBA" id="ARBA00004141"/>
    </source>
</evidence>
<evidence type="ECO:0000256" key="3">
    <source>
        <dbReference type="ARBA" id="ARBA00004906"/>
    </source>
</evidence>
<evidence type="ECO:0000256" key="4">
    <source>
        <dbReference type="ARBA" id="ARBA00012483"/>
    </source>
</evidence>
<evidence type="ECO:0000256" key="6">
    <source>
        <dbReference type="ARBA" id="ARBA00022692"/>
    </source>
</evidence>
<keyword evidence="6 10" id="KW-0812">Transmembrane</keyword>
<dbReference type="InterPro" id="IPR056521">
    <property type="entry name" value="MARCHF6-like_C"/>
</dbReference>
<accession>A0AAW1UJJ4</accession>
<feature type="transmembrane region" description="Helical" evidence="10">
    <location>
        <begin position="131"/>
        <end position="154"/>
    </location>
</feature>
<evidence type="ECO:0000256" key="8">
    <source>
        <dbReference type="ARBA" id="ARBA00022989"/>
    </source>
</evidence>
<protein>
    <recommendedName>
        <fullName evidence="4">RING-type E3 ubiquitin transferase</fullName>
        <ecNumber evidence="4">2.3.2.27</ecNumber>
    </recommendedName>
</protein>
<evidence type="ECO:0000313" key="12">
    <source>
        <dbReference type="EMBL" id="KAK9881265.1"/>
    </source>
</evidence>
<dbReference type="GO" id="GO:0005789">
    <property type="term" value="C:endoplasmic reticulum membrane"/>
    <property type="evidence" value="ECO:0007669"/>
    <property type="project" value="TreeGrafter"/>
</dbReference>
<sequence length="315" mass="35535">MVLRFFSGGFQPYTRPLFFPARLMGLMVCVCASLVISSVIALTVPVWLGRKVMALWLAGGPSVAVSLKPTTNTTQEIPSEVKVHELYTAACGLYVGWLTARAVSLVLSWLPQGRAAMLERLKQWCIIGLKTIIASVLLLGVIPLLFGLLFELVVIVPLRVPIHQTPILFIWQDWALGVLYTKIACAVTMMGPEWFLRTAIEQAYRDGIRHIQLSFIIEQLALPVIVCFGLALSIPYIVAYSFVPLFISSLQLRNFIARRIYPFLLLMFVICIVVSFQVRQFRNLYEHIKNDKYLVGQRLVNYNHIKRKSSTSSST</sequence>
<comment type="catalytic activity">
    <reaction evidence="1">
        <text>S-ubiquitinyl-[E2 ubiquitin-conjugating enzyme]-L-cysteine + [acceptor protein]-L-lysine = [E2 ubiquitin-conjugating enzyme]-L-cysteine + N(6)-ubiquitinyl-[acceptor protein]-L-lysine.</text>
        <dbReference type="EC" id="2.3.2.27"/>
    </reaction>
</comment>
<keyword evidence="9 10" id="KW-0472">Membrane</keyword>
<comment type="subcellular location">
    <subcellularLocation>
        <location evidence="2">Membrane</location>
        <topology evidence="2">Multi-pass membrane protein</topology>
    </subcellularLocation>
</comment>
<dbReference type="EC" id="2.3.2.27" evidence="4"/>
<organism evidence="12 13">
    <name type="scientific">Henosepilachna vigintioctopunctata</name>
    <dbReference type="NCBI Taxonomy" id="420089"/>
    <lineage>
        <taxon>Eukaryota</taxon>
        <taxon>Metazoa</taxon>
        <taxon>Ecdysozoa</taxon>
        <taxon>Arthropoda</taxon>
        <taxon>Hexapoda</taxon>
        <taxon>Insecta</taxon>
        <taxon>Pterygota</taxon>
        <taxon>Neoptera</taxon>
        <taxon>Endopterygota</taxon>
        <taxon>Coleoptera</taxon>
        <taxon>Polyphaga</taxon>
        <taxon>Cucujiformia</taxon>
        <taxon>Coccinelloidea</taxon>
        <taxon>Coccinellidae</taxon>
        <taxon>Epilachninae</taxon>
        <taxon>Epilachnini</taxon>
        <taxon>Henosepilachna</taxon>
    </lineage>
</organism>
<gene>
    <name evidence="12" type="ORF">WA026_015389</name>
</gene>
<feature type="transmembrane region" description="Helical" evidence="10">
    <location>
        <begin position="260"/>
        <end position="278"/>
    </location>
</feature>
<feature type="transmembrane region" description="Helical" evidence="10">
    <location>
        <begin position="216"/>
        <end position="240"/>
    </location>
</feature>
<keyword evidence="13" id="KW-1185">Reference proteome</keyword>
<feature type="transmembrane region" description="Helical" evidence="10">
    <location>
        <begin position="174"/>
        <end position="196"/>
    </location>
</feature>
<evidence type="ECO:0000256" key="1">
    <source>
        <dbReference type="ARBA" id="ARBA00000900"/>
    </source>
</evidence>
<evidence type="ECO:0000259" key="11">
    <source>
        <dbReference type="Pfam" id="PF23113"/>
    </source>
</evidence>
<keyword evidence="7" id="KW-0833">Ubl conjugation pathway</keyword>
<dbReference type="AlphaFoldDB" id="A0AAW1UJJ4"/>
<proteinExistence type="predicted"/>
<evidence type="ECO:0000256" key="10">
    <source>
        <dbReference type="SAM" id="Phobius"/>
    </source>
</evidence>
<evidence type="ECO:0000313" key="13">
    <source>
        <dbReference type="Proteomes" id="UP001431783"/>
    </source>
</evidence>
<evidence type="ECO:0000256" key="5">
    <source>
        <dbReference type="ARBA" id="ARBA00022679"/>
    </source>
</evidence>
<dbReference type="PANTHER" id="PTHR13145:SF0">
    <property type="entry name" value="E3 UBIQUITIN-PROTEIN LIGASE MARCHF6"/>
    <property type="match status" value="1"/>
</dbReference>